<accession>A0AAV0ZZT0</accession>
<evidence type="ECO:0000313" key="1">
    <source>
        <dbReference type="EMBL" id="CAI8602443.1"/>
    </source>
</evidence>
<protein>
    <submittedName>
        <fullName evidence="1">Uncharacterized protein</fullName>
    </submittedName>
</protein>
<evidence type="ECO:0000313" key="2">
    <source>
        <dbReference type="Proteomes" id="UP001157006"/>
    </source>
</evidence>
<proteinExistence type="predicted"/>
<dbReference type="Proteomes" id="UP001157006">
    <property type="component" value="Chromosome 3"/>
</dbReference>
<keyword evidence="2" id="KW-1185">Reference proteome</keyword>
<dbReference type="EMBL" id="OX451738">
    <property type="protein sequence ID" value="CAI8602443.1"/>
    <property type="molecule type" value="Genomic_DNA"/>
</dbReference>
<organism evidence="1 2">
    <name type="scientific">Vicia faba</name>
    <name type="common">Broad bean</name>
    <name type="synonym">Faba vulgaris</name>
    <dbReference type="NCBI Taxonomy" id="3906"/>
    <lineage>
        <taxon>Eukaryota</taxon>
        <taxon>Viridiplantae</taxon>
        <taxon>Streptophyta</taxon>
        <taxon>Embryophyta</taxon>
        <taxon>Tracheophyta</taxon>
        <taxon>Spermatophyta</taxon>
        <taxon>Magnoliopsida</taxon>
        <taxon>eudicotyledons</taxon>
        <taxon>Gunneridae</taxon>
        <taxon>Pentapetalae</taxon>
        <taxon>rosids</taxon>
        <taxon>fabids</taxon>
        <taxon>Fabales</taxon>
        <taxon>Fabaceae</taxon>
        <taxon>Papilionoideae</taxon>
        <taxon>50 kb inversion clade</taxon>
        <taxon>NPAAA clade</taxon>
        <taxon>Hologalegina</taxon>
        <taxon>IRL clade</taxon>
        <taxon>Fabeae</taxon>
        <taxon>Vicia</taxon>
    </lineage>
</organism>
<reference evidence="1 2" key="1">
    <citation type="submission" date="2023-01" db="EMBL/GenBank/DDBJ databases">
        <authorList>
            <person name="Kreplak J."/>
        </authorList>
    </citation>
    <scope>NUCLEOTIDE SEQUENCE [LARGE SCALE GENOMIC DNA]</scope>
</reference>
<name>A0AAV0ZZT0_VICFA</name>
<sequence length="104" mass="12032">MIKRPRDRKSYEERKITYLPENSVGSSTATSTQEIWKNLDVKSSLNEGQILLCRKNGVDDDVIQIECKDVDEDEKDQREVRDFLECFGDDSSGNLKNEMIMVIE</sequence>
<dbReference type="AlphaFoldDB" id="A0AAV0ZZT0"/>
<gene>
    <name evidence="1" type="ORF">VFH_III040440</name>
</gene>